<dbReference type="InterPro" id="IPR010710">
    <property type="entry name" value="DUF1289"/>
</dbReference>
<dbReference type="RefSeq" id="WP_198100471.1">
    <property type="nucleotide sequence ID" value="NZ_JAEDAL010000003.1"/>
</dbReference>
<proteinExistence type="predicted"/>
<dbReference type="Pfam" id="PF06945">
    <property type="entry name" value="DUF1289"/>
    <property type="match status" value="1"/>
</dbReference>
<comment type="caution">
    <text evidence="1">The sequence shown here is derived from an EMBL/GenBank/DDBJ whole genome shotgun (WGS) entry which is preliminary data.</text>
</comment>
<reference evidence="1" key="1">
    <citation type="submission" date="2020-12" db="EMBL/GenBank/DDBJ databases">
        <title>The genome sequence of Inhella sp. 4Y17.</title>
        <authorList>
            <person name="Liu Y."/>
        </authorList>
    </citation>
    <scope>NUCLEOTIDE SEQUENCE</scope>
    <source>
        <strain evidence="1">4Y10</strain>
    </source>
</reference>
<evidence type="ECO:0000313" key="1">
    <source>
        <dbReference type="EMBL" id="MBH9552853.1"/>
    </source>
</evidence>
<protein>
    <submittedName>
        <fullName evidence="1">DUF1289 domain-containing protein</fullName>
    </submittedName>
</protein>
<evidence type="ECO:0000313" key="2">
    <source>
        <dbReference type="Proteomes" id="UP000620139"/>
    </source>
</evidence>
<dbReference type="PANTHER" id="PTHR35175:SF2">
    <property type="entry name" value="DUF1289 DOMAIN-CONTAINING PROTEIN"/>
    <property type="match status" value="1"/>
</dbReference>
<name>A0A931IYB8_9BURK</name>
<dbReference type="AlphaFoldDB" id="A0A931IYB8"/>
<gene>
    <name evidence="1" type="ORF">I7X43_08295</name>
</gene>
<keyword evidence="2" id="KW-1185">Reference proteome</keyword>
<dbReference type="EMBL" id="JAEDAL010000003">
    <property type="protein sequence ID" value="MBH9552853.1"/>
    <property type="molecule type" value="Genomic_DNA"/>
</dbReference>
<dbReference type="PANTHER" id="PTHR35175">
    <property type="entry name" value="DUF1289 DOMAIN-CONTAINING PROTEIN"/>
    <property type="match status" value="1"/>
</dbReference>
<dbReference type="Proteomes" id="UP000620139">
    <property type="component" value="Unassembled WGS sequence"/>
</dbReference>
<sequence>MPFEAPLPSPCTKVCKLDASGQFCLGCARTRDEIGAWSSLGRAQQAEVWRALPERARTWGVALAPLPPELKL</sequence>
<accession>A0A931IYB8</accession>
<organism evidence="1 2">
    <name type="scientific">Inhella gelatinilytica</name>
    <dbReference type="NCBI Taxonomy" id="2795030"/>
    <lineage>
        <taxon>Bacteria</taxon>
        <taxon>Pseudomonadati</taxon>
        <taxon>Pseudomonadota</taxon>
        <taxon>Betaproteobacteria</taxon>
        <taxon>Burkholderiales</taxon>
        <taxon>Sphaerotilaceae</taxon>
        <taxon>Inhella</taxon>
    </lineage>
</organism>